<organism evidence="1 2">
    <name type="scientific">Microbispora oryzae</name>
    <dbReference type="NCBI Taxonomy" id="2806554"/>
    <lineage>
        <taxon>Bacteria</taxon>
        <taxon>Bacillati</taxon>
        <taxon>Actinomycetota</taxon>
        <taxon>Actinomycetes</taxon>
        <taxon>Streptosporangiales</taxon>
        <taxon>Streptosporangiaceae</taxon>
        <taxon>Microbispora</taxon>
    </lineage>
</organism>
<comment type="caution">
    <text evidence="1">The sequence shown here is derived from an EMBL/GenBank/DDBJ whole genome shotgun (WGS) entry which is preliminary data.</text>
</comment>
<dbReference type="InterPro" id="IPR011604">
    <property type="entry name" value="PDDEXK-like_dom_sf"/>
</dbReference>
<dbReference type="InterPro" id="IPR019292">
    <property type="entry name" value="McrC"/>
</dbReference>
<accession>A0A941AS52</accession>
<dbReference type="EMBL" id="JAFCNB010000019">
    <property type="protein sequence ID" value="MBP2707399.1"/>
    <property type="molecule type" value="Genomic_DNA"/>
</dbReference>
<dbReference type="PANTHER" id="PTHR38733">
    <property type="entry name" value="PROTEIN MCRC"/>
    <property type="match status" value="1"/>
</dbReference>
<sequence length="397" mass="44209">MRIEVAETGHTLEQLTPSQGRRLASSGVVDARPSPYEPDLWEITPRGKVGVALIGDVEVWVTPKLPIDRLLFLVGYAVDPKGWRDETVHLDVRDGLIPAVAQALWRQSERALRQGLLQGYRTVEETSYVLRGRLREADQLRRHHGGVIPMEIRHDDFTVDTPENQILLAAITRLLTVHRVDGESRRRLAALRARLANVTTLVRGTSLPDWHASRLNTRYHTALRLAEIVWRATSPEHSPGSLAANGFLFDLPKIFEDFVTVAVSEELHARYGGAAYPQYNCHLDEALAVRMRPDLVWELSGRPAAVVDAKYKREKPAGYPDADLYQMLAYCTALRLPRGHLIYAKGNAPAASHVVRHAGTEIVCHALDLMLPAERLLAQVSGIVTELASEVQTAPNT</sequence>
<protein>
    <recommendedName>
        <fullName evidence="3">Restriction endonuclease</fullName>
    </recommendedName>
</protein>
<proteinExistence type="predicted"/>
<dbReference type="RefSeq" id="WP_210158669.1">
    <property type="nucleotide sequence ID" value="NZ_JAFCNB010000019.1"/>
</dbReference>
<dbReference type="Proteomes" id="UP000674234">
    <property type="component" value="Unassembled WGS sequence"/>
</dbReference>
<keyword evidence="2" id="KW-1185">Reference proteome</keyword>
<dbReference type="PANTHER" id="PTHR38733:SF1">
    <property type="entry name" value="TYPE IV METHYL-DIRECTED RESTRICTION ENZYME ECOKMCRBC"/>
    <property type="match status" value="1"/>
</dbReference>
<evidence type="ECO:0000313" key="1">
    <source>
        <dbReference type="EMBL" id="MBP2707399.1"/>
    </source>
</evidence>
<name>A0A941AS52_9ACTN</name>
<evidence type="ECO:0000313" key="2">
    <source>
        <dbReference type="Proteomes" id="UP000674234"/>
    </source>
</evidence>
<evidence type="ECO:0008006" key="3">
    <source>
        <dbReference type="Google" id="ProtNLM"/>
    </source>
</evidence>
<dbReference type="Pfam" id="PF10117">
    <property type="entry name" value="McrBC"/>
    <property type="match status" value="1"/>
</dbReference>
<dbReference type="Gene3D" id="3.90.320.10">
    <property type="match status" value="1"/>
</dbReference>
<gene>
    <name evidence="1" type="ORF">JOL79_26800</name>
</gene>
<reference evidence="1" key="1">
    <citation type="submission" date="2021-02" db="EMBL/GenBank/DDBJ databases">
        <title>Draft genome sequence of Microbispora sp. RL4-1S isolated from rice leaves in Thailand.</title>
        <authorList>
            <person name="Muangham S."/>
            <person name="Duangmal K."/>
        </authorList>
    </citation>
    <scope>NUCLEOTIDE SEQUENCE</scope>
    <source>
        <strain evidence="1">RL4-1S</strain>
    </source>
</reference>
<dbReference type="AlphaFoldDB" id="A0A941AS52"/>